<evidence type="ECO:0000256" key="2">
    <source>
        <dbReference type="ARBA" id="ARBA00022690"/>
    </source>
</evidence>
<evidence type="ECO:0000256" key="5">
    <source>
        <dbReference type="SAM" id="SignalP"/>
    </source>
</evidence>
<evidence type="ECO:0000256" key="4">
    <source>
        <dbReference type="SAM" id="MobiDB-lite"/>
    </source>
</evidence>
<feature type="signal peptide" evidence="5">
    <location>
        <begin position="1"/>
        <end position="20"/>
    </location>
</feature>
<feature type="region of interest" description="Disordered" evidence="4">
    <location>
        <begin position="21"/>
        <end position="40"/>
    </location>
</feature>
<comment type="caution">
    <text evidence="7">The sequence shown here is derived from an EMBL/GenBank/DDBJ whole genome shotgun (WGS) entry which is preliminary data.</text>
</comment>
<dbReference type="InterPro" id="IPR027214">
    <property type="entry name" value="Cystatin"/>
</dbReference>
<dbReference type="EMBL" id="CM029053">
    <property type="protein sequence ID" value="KAG2554400.1"/>
    <property type="molecule type" value="Genomic_DNA"/>
</dbReference>
<evidence type="ECO:0000256" key="1">
    <source>
        <dbReference type="ARBA" id="ARBA00007233"/>
    </source>
</evidence>
<dbReference type="GO" id="GO:0004869">
    <property type="term" value="F:cysteine-type endopeptidase inhibitor activity"/>
    <property type="evidence" value="ECO:0007669"/>
    <property type="project" value="UniProtKB-KW"/>
</dbReference>
<dbReference type="Proteomes" id="UP000823388">
    <property type="component" value="Chromosome 9K"/>
</dbReference>
<proteinExistence type="inferred from homology"/>
<evidence type="ECO:0000313" key="8">
    <source>
        <dbReference type="Proteomes" id="UP000823388"/>
    </source>
</evidence>
<dbReference type="Pfam" id="PF16845">
    <property type="entry name" value="SQAPI"/>
    <property type="match status" value="1"/>
</dbReference>
<dbReference type="SUPFAM" id="SSF54403">
    <property type="entry name" value="Cystatin/monellin"/>
    <property type="match status" value="1"/>
</dbReference>
<accession>A0A8T0NYA4</accession>
<name>A0A8T0NYA4_PANVG</name>
<gene>
    <name evidence="7" type="ORF">PVAP13_9KG611800</name>
</gene>
<dbReference type="InterPro" id="IPR000010">
    <property type="entry name" value="Cystatin_dom"/>
</dbReference>
<keyword evidence="5" id="KW-0732">Signal</keyword>
<evidence type="ECO:0000256" key="3">
    <source>
        <dbReference type="ARBA" id="ARBA00022704"/>
    </source>
</evidence>
<dbReference type="InterPro" id="IPR046350">
    <property type="entry name" value="Cystatin_sf"/>
</dbReference>
<feature type="chain" id="PRO_5035835130" description="Cystatin domain-containing protein" evidence="5">
    <location>
        <begin position="21"/>
        <end position="118"/>
    </location>
</feature>
<organism evidence="7 8">
    <name type="scientific">Panicum virgatum</name>
    <name type="common">Blackwell switchgrass</name>
    <dbReference type="NCBI Taxonomy" id="38727"/>
    <lineage>
        <taxon>Eukaryota</taxon>
        <taxon>Viridiplantae</taxon>
        <taxon>Streptophyta</taxon>
        <taxon>Embryophyta</taxon>
        <taxon>Tracheophyta</taxon>
        <taxon>Spermatophyta</taxon>
        <taxon>Magnoliopsida</taxon>
        <taxon>Liliopsida</taxon>
        <taxon>Poales</taxon>
        <taxon>Poaceae</taxon>
        <taxon>PACMAD clade</taxon>
        <taxon>Panicoideae</taxon>
        <taxon>Panicodae</taxon>
        <taxon>Paniceae</taxon>
        <taxon>Panicinae</taxon>
        <taxon>Panicum</taxon>
        <taxon>Panicum sect. Hiantes</taxon>
    </lineage>
</organism>
<keyword evidence="8" id="KW-1185">Reference proteome</keyword>
<feature type="domain" description="Cystatin" evidence="6">
    <location>
        <begin position="42"/>
        <end position="114"/>
    </location>
</feature>
<dbReference type="Gene3D" id="3.10.450.10">
    <property type="match status" value="1"/>
</dbReference>
<reference evidence="7" key="1">
    <citation type="submission" date="2020-05" db="EMBL/GenBank/DDBJ databases">
        <title>WGS assembly of Panicum virgatum.</title>
        <authorList>
            <person name="Lovell J.T."/>
            <person name="Jenkins J."/>
            <person name="Shu S."/>
            <person name="Juenger T.E."/>
            <person name="Schmutz J."/>
        </authorList>
    </citation>
    <scope>NUCLEOTIDE SEQUENCE</scope>
    <source>
        <strain evidence="7">AP13</strain>
    </source>
</reference>
<comment type="similarity">
    <text evidence="1">Belongs to the cystatin family. Phytocystatin subfamily.</text>
</comment>
<sequence length="118" mass="12507">MRSLAAVLFVVLATSVAAGAASSARSVDPPGADKPTGTHPPQIARFAVLVYSMNRDAKLKYVGVSGSDVRPHQGGMRYKMVVTAADAGGATARYQVLVWGIPGTYQWMLLGFKKIKIN</sequence>
<evidence type="ECO:0000313" key="7">
    <source>
        <dbReference type="EMBL" id="KAG2554400.1"/>
    </source>
</evidence>
<keyword evidence="2" id="KW-0646">Protease inhibitor</keyword>
<keyword evidence="3" id="KW-0789">Thiol protease inhibitor</keyword>
<dbReference type="PANTHER" id="PTHR47116">
    <property type="entry name" value="PHLOEM FILAMENT PROTEIN"/>
    <property type="match status" value="1"/>
</dbReference>
<dbReference type="AlphaFoldDB" id="A0A8T0NYA4"/>
<protein>
    <recommendedName>
        <fullName evidence="6">Cystatin domain-containing protein</fullName>
    </recommendedName>
</protein>
<evidence type="ECO:0000259" key="6">
    <source>
        <dbReference type="Pfam" id="PF16845"/>
    </source>
</evidence>